<evidence type="ECO:0000313" key="4">
    <source>
        <dbReference type="Proteomes" id="UP000693952"/>
    </source>
</evidence>
<keyword evidence="1" id="KW-0460">Magnesium</keyword>
<dbReference type="RefSeq" id="WP_068577979.1">
    <property type="nucleotide sequence ID" value="NZ_CP027706.1"/>
</dbReference>
<keyword evidence="4" id="KW-1185">Reference proteome</keyword>
<evidence type="ECO:0000259" key="2">
    <source>
        <dbReference type="Pfam" id="PF12804"/>
    </source>
</evidence>
<dbReference type="Gene3D" id="3.90.550.10">
    <property type="entry name" value="Spore Coat Polysaccharide Biosynthesis Protein SpsA, Chain A"/>
    <property type="match status" value="1"/>
</dbReference>
<dbReference type="Pfam" id="PF12804">
    <property type="entry name" value="NTP_transf_3"/>
    <property type="match status" value="1"/>
</dbReference>
<reference evidence="3" key="1">
    <citation type="submission" date="2021-06" db="EMBL/GenBank/DDBJ databases">
        <title>Updating the genus Pseudomonas: Description of 43 new species and partition of the Pseudomonas putida group.</title>
        <authorList>
            <person name="Girard L."/>
            <person name="Lood C."/>
            <person name="Vandamme P."/>
            <person name="Rokni-Zadeh H."/>
            <person name="van Noort V."/>
            <person name="Hofte M."/>
            <person name="Lavigne R."/>
            <person name="De Mot R."/>
        </authorList>
    </citation>
    <scope>NUCLEOTIDE SEQUENCE</scope>
    <source>
        <strain evidence="3">CMR12a</strain>
    </source>
</reference>
<sequence length="198" mass="21142">MNERPCAIILAAGQGTRFRQMAGAEKDKLLAPCRGRDGVMRPVLEQVLVNVPVQVERRVLVTTPDRPQVVELAHAYGCQVLLLESMGMGHSLAVAVAACADANGWMIWLGDMPFILPDTAGQLIDALTEESISVPRLGAELGHPVGFGRSYGNALRGLSGDRGARPLFASGQVVEVPVTDPGVTWDVDLPEALFYRGG</sequence>
<dbReference type="PANTHER" id="PTHR43777:SF1">
    <property type="entry name" value="MOLYBDENUM COFACTOR CYTIDYLYLTRANSFERASE"/>
    <property type="match status" value="1"/>
</dbReference>
<dbReference type="CDD" id="cd04182">
    <property type="entry name" value="GT_2_like_f"/>
    <property type="match status" value="1"/>
</dbReference>
<dbReference type="PANTHER" id="PTHR43777">
    <property type="entry name" value="MOLYBDENUM COFACTOR CYTIDYLYLTRANSFERASE"/>
    <property type="match status" value="1"/>
</dbReference>
<dbReference type="EMBL" id="CP077074">
    <property type="protein sequence ID" value="QXH42542.1"/>
    <property type="molecule type" value="Genomic_DNA"/>
</dbReference>
<dbReference type="InterPro" id="IPR025877">
    <property type="entry name" value="MobA-like_NTP_Trfase"/>
</dbReference>
<feature type="domain" description="MobA-like NTP transferase" evidence="2">
    <location>
        <begin position="7"/>
        <end position="170"/>
    </location>
</feature>
<organism evidence="3 4">
    <name type="scientific">Pseudomonas sessilinigenes</name>
    <dbReference type="NCBI Taxonomy" id="658629"/>
    <lineage>
        <taxon>Bacteria</taxon>
        <taxon>Pseudomonadati</taxon>
        <taxon>Pseudomonadota</taxon>
        <taxon>Gammaproteobacteria</taxon>
        <taxon>Pseudomonadales</taxon>
        <taxon>Pseudomonadaceae</taxon>
        <taxon>Pseudomonas</taxon>
    </lineage>
</organism>
<gene>
    <name evidence="3" type="ORF">KSS89_10065</name>
</gene>
<protein>
    <submittedName>
        <fullName evidence="3">Nucleotidyltransferase family protein</fullName>
    </submittedName>
</protein>
<dbReference type="InterPro" id="IPR029044">
    <property type="entry name" value="Nucleotide-diphossugar_trans"/>
</dbReference>
<evidence type="ECO:0000256" key="1">
    <source>
        <dbReference type="ARBA" id="ARBA00022842"/>
    </source>
</evidence>
<evidence type="ECO:0000313" key="3">
    <source>
        <dbReference type="EMBL" id="QXH42542.1"/>
    </source>
</evidence>
<proteinExistence type="predicted"/>
<dbReference type="Proteomes" id="UP000693952">
    <property type="component" value="Chromosome"/>
</dbReference>
<dbReference type="SUPFAM" id="SSF53448">
    <property type="entry name" value="Nucleotide-diphospho-sugar transferases"/>
    <property type="match status" value="1"/>
</dbReference>
<accession>A0ABX8MU58</accession>
<name>A0ABX8MU58_9PSED</name>